<dbReference type="PANTHER" id="PTHR33365">
    <property type="entry name" value="YALI0B05434P"/>
    <property type="match status" value="1"/>
</dbReference>
<evidence type="ECO:0000313" key="6">
    <source>
        <dbReference type="Proteomes" id="UP001049176"/>
    </source>
</evidence>
<evidence type="ECO:0000256" key="4">
    <source>
        <dbReference type="SAM" id="Phobius"/>
    </source>
</evidence>
<keyword evidence="4" id="KW-0812">Transmembrane</keyword>
<dbReference type="EMBL" id="CM032182">
    <property type="protein sequence ID" value="KAG7097813.1"/>
    <property type="molecule type" value="Genomic_DNA"/>
</dbReference>
<dbReference type="OrthoDB" id="3687641at2759"/>
<dbReference type="InterPro" id="IPR021765">
    <property type="entry name" value="UstYa-like"/>
</dbReference>
<comment type="pathway">
    <text evidence="1">Mycotoxin biosynthesis.</text>
</comment>
<evidence type="ECO:0000256" key="1">
    <source>
        <dbReference type="ARBA" id="ARBA00004685"/>
    </source>
</evidence>
<protein>
    <submittedName>
        <fullName evidence="5">Uncharacterized protein</fullName>
    </submittedName>
</protein>
<keyword evidence="6" id="KW-1185">Reference proteome</keyword>
<evidence type="ECO:0000313" key="5">
    <source>
        <dbReference type="EMBL" id="KAG7097813.1"/>
    </source>
</evidence>
<comment type="similarity">
    <text evidence="3">Belongs to the ustYa family.</text>
</comment>
<keyword evidence="2" id="KW-0560">Oxidoreductase</keyword>
<dbReference type="GeneID" id="66074208"/>
<evidence type="ECO:0000256" key="3">
    <source>
        <dbReference type="ARBA" id="ARBA00035112"/>
    </source>
</evidence>
<dbReference type="GO" id="GO:0016491">
    <property type="term" value="F:oxidoreductase activity"/>
    <property type="evidence" value="ECO:0007669"/>
    <property type="project" value="UniProtKB-KW"/>
</dbReference>
<keyword evidence="4" id="KW-1133">Transmembrane helix</keyword>
<evidence type="ECO:0000256" key="2">
    <source>
        <dbReference type="ARBA" id="ARBA00023002"/>
    </source>
</evidence>
<comment type="caution">
    <text evidence="5">The sequence shown here is derived from an EMBL/GenBank/DDBJ whole genome shotgun (WGS) entry which is preliminary data.</text>
</comment>
<proteinExistence type="inferred from homology"/>
<name>A0A9P8ADT7_9AGAR</name>
<accession>A0A9P8ADT7</accession>
<dbReference type="Proteomes" id="UP001049176">
    <property type="component" value="Chromosome 2"/>
</dbReference>
<dbReference type="Pfam" id="PF11807">
    <property type="entry name" value="UstYa"/>
    <property type="match status" value="1"/>
</dbReference>
<dbReference type="AlphaFoldDB" id="A0A9P8ADT7"/>
<gene>
    <name evidence="5" type="ORF">E1B28_005132</name>
</gene>
<reference evidence="5" key="1">
    <citation type="journal article" date="2021" name="Genome Biol. Evol.">
        <title>The assembled and annotated genome of the fairy-ring fungus Marasmius oreades.</title>
        <authorList>
            <person name="Hiltunen M."/>
            <person name="Ament-Velasquez S.L."/>
            <person name="Johannesson H."/>
        </authorList>
    </citation>
    <scope>NUCLEOTIDE SEQUENCE</scope>
    <source>
        <strain evidence="5">03SP1</strain>
    </source>
</reference>
<organism evidence="5 6">
    <name type="scientific">Marasmius oreades</name>
    <name type="common">fairy-ring Marasmius</name>
    <dbReference type="NCBI Taxonomy" id="181124"/>
    <lineage>
        <taxon>Eukaryota</taxon>
        <taxon>Fungi</taxon>
        <taxon>Dikarya</taxon>
        <taxon>Basidiomycota</taxon>
        <taxon>Agaricomycotina</taxon>
        <taxon>Agaricomycetes</taxon>
        <taxon>Agaricomycetidae</taxon>
        <taxon>Agaricales</taxon>
        <taxon>Marasmiineae</taxon>
        <taxon>Marasmiaceae</taxon>
        <taxon>Marasmius</taxon>
    </lineage>
</organism>
<dbReference type="PANTHER" id="PTHR33365:SF11">
    <property type="entry name" value="TAT PATHWAY SIGNAL SEQUENCE"/>
    <property type="match status" value="1"/>
</dbReference>
<dbReference type="RefSeq" id="XP_043014283.1">
    <property type="nucleotide sequence ID" value="XM_043149676.1"/>
</dbReference>
<dbReference type="GO" id="GO:0043386">
    <property type="term" value="P:mycotoxin biosynthetic process"/>
    <property type="evidence" value="ECO:0007669"/>
    <property type="project" value="InterPro"/>
</dbReference>
<keyword evidence="4" id="KW-0472">Membrane</keyword>
<sequence>MSSLQASMSTSMPQILLSKGSLALLLTSISFSLLVNIYVGLELGLRWASASGPQDVLTPDEIPFPVMVPEAVLKTAPSLNYPVSSDGDRNWTTLVPPLSSGFIYHPRTQQFYSVSLYHQLHCLNALRKYISRGPELRLDDEVVTHTGHCLDYLREALLCHSDTTLEPVHDIIVPPDDRKNTSQHTDKVAQGWNVLHRCKDWAVVRRYLEDNWRSWPPEHRDSK</sequence>
<dbReference type="KEGG" id="more:E1B28_005132"/>
<feature type="transmembrane region" description="Helical" evidence="4">
    <location>
        <begin position="20"/>
        <end position="41"/>
    </location>
</feature>